<dbReference type="Proteomes" id="UP000621799">
    <property type="component" value="Unassembled WGS sequence"/>
</dbReference>
<dbReference type="EMBL" id="JADEXN010000071">
    <property type="protein sequence ID" value="MBE9040289.1"/>
    <property type="molecule type" value="Genomic_DNA"/>
</dbReference>
<sequence>MENLMIQLHELTNEVTFLSISLAIAVVFCLWLIPKTTDVMVNSAAGLAGKYLGRDKRTLVINASTNNPELFLMILSLSLFRLGGIATPLGSNFSNLYLMFFVAPIIVICKWIVFGKFDKVSILWKLILKEKRLVLWHLFMSFVMFVFASTAYWCLTGVIEFTPLEEQTQLRTWPWLGFGGIVCCVGVFLFFQYERRLKVRRPELFEDINEENYEASWIQFLLGTAVLVASCYILNSLFLAWTEVYASILSKVFGTAVFAGLHYFLGSLISSLPETTVAIENYERLTSPDLNTALASASQSNMTNLAIGCLGSLLASLLLLAGLSYQL</sequence>
<feature type="transmembrane region" description="Helical" evidence="1">
    <location>
        <begin position="96"/>
        <end position="113"/>
    </location>
</feature>
<feature type="transmembrane region" description="Helical" evidence="1">
    <location>
        <begin position="15"/>
        <end position="33"/>
    </location>
</feature>
<feature type="transmembrane region" description="Helical" evidence="1">
    <location>
        <begin position="217"/>
        <end position="238"/>
    </location>
</feature>
<feature type="transmembrane region" description="Helical" evidence="1">
    <location>
        <begin position="173"/>
        <end position="191"/>
    </location>
</feature>
<gene>
    <name evidence="2" type="ORF">IQ235_05720</name>
</gene>
<name>A0A928VVI3_9CYAN</name>
<feature type="transmembrane region" description="Helical" evidence="1">
    <location>
        <begin position="244"/>
        <end position="265"/>
    </location>
</feature>
<keyword evidence="1" id="KW-0472">Membrane</keyword>
<comment type="caution">
    <text evidence="2">The sequence shown here is derived from an EMBL/GenBank/DDBJ whole genome shotgun (WGS) entry which is preliminary data.</text>
</comment>
<evidence type="ECO:0000313" key="3">
    <source>
        <dbReference type="Proteomes" id="UP000621799"/>
    </source>
</evidence>
<feature type="transmembrane region" description="Helical" evidence="1">
    <location>
        <begin position="305"/>
        <end position="325"/>
    </location>
</feature>
<organism evidence="2 3">
    <name type="scientific">Zarconia navalis LEGE 11467</name>
    <dbReference type="NCBI Taxonomy" id="1828826"/>
    <lineage>
        <taxon>Bacteria</taxon>
        <taxon>Bacillati</taxon>
        <taxon>Cyanobacteriota</taxon>
        <taxon>Cyanophyceae</taxon>
        <taxon>Oscillatoriophycideae</taxon>
        <taxon>Oscillatoriales</taxon>
        <taxon>Oscillatoriales incertae sedis</taxon>
        <taxon>Zarconia</taxon>
        <taxon>Zarconia navalis</taxon>
    </lineage>
</organism>
<reference evidence="2" key="1">
    <citation type="submission" date="2020-10" db="EMBL/GenBank/DDBJ databases">
        <authorList>
            <person name="Castelo-Branco R."/>
            <person name="Eusebio N."/>
            <person name="Adriana R."/>
            <person name="Vieira A."/>
            <person name="Brugerolle De Fraissinette N."/>
            <person name="Rezende De Castro R."/>
            <person name="Schneider M.P."/>
            <person name="Vasconcelos V."/>
            <person name="Leao P.N."/>
        </authorList>
    </citation>
    <scope>NUCLEOTIDE SEQUENCE</scope>
    <source>
        <strain evidence="2">LEGE 11467</strain>
    </source>
</reference>
<proteinExistence type="predicted"/>
<keyword evidence="1" id="KW-0812">Transmembrane</keyword>
<evidence type="ECO:0000313" key="2">
    <source>
        <dbReference type="EMBL" id="MBE9040289.1"/>
    </source>
</evidence>
<keyword evidence="1" id="KW-1133">Transmembrane helix</keyword>
<keyword evidence="3" id="KW-1185">Reference proteome</keyword>
<dbReference type="RefSeq" id="WP_264320543.1">
    <property type="nucleotide sequence ID" value="NZ_JADEXN010000071.1"/>
</dbReference>
<protein>
    <submittedName>
        <fullName evidence="2">Uncharacterized protein</fullName>
    </submittedName>
</protein>
<accession>A0A928VVI3</accession>
<dbReference type="AlphaFoldDB" id="A0A928VVI3"/>
<evidence type="ECO:0000256" key="1">
    <source>
        <dbReference type="SAM" id="Phobius"/>
    </source>
</evidence>
<feature type="transmembrane region" description="Helical" evidence="1">
    <location>
        <begin position="133"/>
        <end position="153"/>
    </location>
</feature>